<keyword evidence="1" id="KW-0472">Membrane</keyword>
<feature type="transmembrane region" description="Helical" evidence="1">
    <location>
        <begin position="120"/>
        <end position="138"/>
    </location>
</feature>
<reference evidence="2 3" key="1">
    <citation type="submission" date="2023-05" db="EMBL/GenBank/DDBJ databases">
        <title>Rombocin, a short stable natural nisin variant, displays selective antimicrobial activity against Listeria monocytogenes and employs dual mode of action to kill target bacterial strains.</title>
        <authorList>
            <person name="Wambui J."/>
            <person name="Stephan R."/>
            <person name="Kuipers O.P."/>
        </authorList>
    </citation>
    <scope>NUCLEOTIDE SEQUENCE [LARGE SCALE GENOMIC DNA]</scope>
    <source>
        <strain evidence="2 3">RC002</strain>
    </source>
</reference>
<evidence type="ECO:0000313" key="2">
    <source>
        <dbReference type="EMBL" id="MDK2562286.1"/>
    </source>
</evidence>
<feature type="transmembrane region" description="Helical" evidence="1">
    <location>
        <begin position="87"/>
        <end position="108"/>
    </location>
</feature>
<evidence type="ECO:0000256" key="1">
    <source>
        <dbReference type="SAM" id="Phobius"/>
    </source>
</evidence>
<proteinExistence type="predicted"/>
<protein>
    <submittedName>
        <fullName evidence="2">Uncharacterized protein</fullName>
    </submittedName>
</protein>
<accession>A0ABT7E5V0</accession>
<dbReference type="Proteomes" id="UP001301012">
    <property type="component" value="Unassembled WGS sequence"/>
</dbReference>
<dbReference type="RefSeq" id="WP_284131267.1">
    <property type="nucleotide sequence ID" value="NZ_JASKYM010000001.1"/>
</dbReference>
<gene>
    <name evidence="2" type="ORF">QOZ84_01900</name>
</gene>
<comment type="caution">
    <text evidence="2">The sequence shown here is derived from an EMBL/GenBank/DDBJ whole genome shotgun (WGS) entry which is preliminary data.</text>
</comment>
<keyword evidence="3" id="KW-1185">Reference proteome</keyword>
<organism evidence="2 3">
    <name type="scientific">Romboutsia sedimentorum</name>
    <dbReference type="NCBI Taxonomy" id="1368474"/>
    <lineage>
        <taxon>Bacteria</taxon>
        <taxon>Bacillati</taxon>
        <taxon>Bacillota</taxon>
        <taxon>Clostridia</taxon>
        <taxon>Peptostreptococcales</taxon>
        <taxon>Peptostreptococcaceae</taxon>
        <taxon>Romboutsia</taxon>
    </lineage>
</organism>
<feature type="transmembrane region" description="Helical" evidence="1">
    <location>
        <begin position="21"/>
        <end position="39"/>
    </location>
</feature>
<keyword evidence="1" id="KW-0812">Transmembrane</keyword>
<dbReference type="EMBL" id="JASKYM010000001">
    <property type="protein sequence ID" value="MDK2562286.1"/>
    <property type="molecule type" value="Genomic_DNA"/>
</dbReference>
<name>A0ABT7E5V0_9FIRM</name>
<sequence>MELILGIGLVALFGKKIIKTITNTMVFLSILVISLVLTFMYSIPYIISLTVCILVKYGLTDFMISIKDLSKSLVISKNRYDHGHIQKLVNILINCNYFVFTSLCYYFLVIELINNNLTNNQTNLIVASIILVIGVRIFRKILDKTINQKLFSD</sequence>
<keyword evidence="1" id="KW-1133">Transmembrane helix</keyword>
<evidence type="ECO:0000313" key="3">
    <source>
        <dbReference type="Proteomes" id="UP001301012"/>
    </source>
</evidence>